<organism evidence="9 10">
    <name type="scientific">Hibiscus sabdariffa</name>
    <name type="common">roselle</name>
    <dbReference type="NCBI Taxonomy" id="183260"/>
    <lineage>
        <taxon>Eukaryota</taxon>
        <taxon>Viridiplantae</taxon>
        <taxon>Streptophyta</taxon>
        <taxon>Embryophyta</taxon>
        <taxon>Tracheophyta</taxon>
        <taxon>Spermatophyta</taxon>
        <taxon>Magnoliopsida</taxon>
        <taxon>eudicotyledons</taxon>
        <taxon>Gunneridae</taxon>
        <taxon>Pentapetalae</taxon>
        <taxon>rosids</taxon>
        <taxon>malvids</taxon>
        <taxon>Malvales</taxon>
        <taxon>Malvaceae</taxon>
        <taxon>Malvoideae</taxon>
        <taxon>Hibiscus</taxon>
    </lineage>
</organism>
<keyword evidence="10" id="KW-1185">Reference proteome</keyword>
<dbReference type="InterPro" id="IPR036955">
    <property type="entry name" value="AP2/ERF_dom_sf"/>
</dbReference>
<sequence>MEEAFKKLNAIPYLSHPNPTVSITDCPNKCAAASADTSVPPTTSTATNKRSFKENDGSGATMRYRGVRRRPWGRYAAEIRDPQSKERRWLGTFDTAEEAARAYDCAARAMRGIKARTNFVYPVTEPHSASDRFLPPFSFSKQSQSSIRDFNCIRHPHGQSSNWPPFSGPHAGDFSVGSCAQRNAALNMVLHRDHLNSSLPAAPPQSLVDHFSFIHGSTSASSVPFTFSANSTVIPGGSLLSSSTNTTLRATDSVFDSLTGSTMNSSNTTVDDMEFFPQEPSDSGLLQEIIQDFLPKKTDDRTYTTNCTQHSIAIPATEMPFGQALSGLKKCFYGDYNQGFPQQSDLFGGVGVSQAVPYANETPMKHVQVGQDWLLDEIFQYPDFMGALAARVQNA</sequence>
<dbReference type="PRINTS" id="PR00367">
    <property type="entry name" value="ETHRSPELEMNT"/>
</dbReference>
<evidence type="ECO:0000256" key="4">
    <source>
        <dbReference type="ARBA" id="ARBA00023125"/>
    </source>
</evidence>
<feature type="compositionally biased region" description="Polar residues" evidence="7">
    <location>
        <begin position="35"/>
        <end position="49"/>
    </location>
</feature>
<proteinExistence type="predicted"/>
<protein>
    <recommendedName>
        <fullName evidence="8">AP2/ERF domain-containing protein</fullName>
    </recommendedName>
</protein>
<dbReference type="InterPro" id="IPR001471">
    <property type="entry name" value="AP2/ERF_dom"/>
</dbReference>
<keyword evidence="6" id="KW-0539">Nucleus</keyword>
<dbReference type="Pfam" id="PF00847">
    <property type="entry name" value="AP2"/>
    <property type="match status" value="1"/>
</dbReference>
<evidence type="ECO:0000256" key="5">
    <source>
        <dbReference type="ARBA" id="ARBA00023163"/>
    </source>
</evidence>
<keyword evidence="5" id="KW-0804">Transcription</keyword>
<dbReference type="EMBL" id="JBBPBN010000026">
    <property type="protein sequence ID" value="KAK9008229.1"/>
    <property type="molecule type" value="Genomic_DNA"/>
</dbReference>
<dbReference type="PANTHER" id="PTHR31677">
    <property type="entry name" value="AP2 DOMAIN CLASS TRANSCRIPTION FACTOR"/>
    <property type="match status" value="1"/>
</dbReference>
<name>A0ABR2R5Z0_9ROSI</name>
<keyword evidence="2" id="KW-0936">Ethylene signaling pathway</keyword>
<keyword evidence="3" id="KW-0805">Transcription regulation</keyword>
<feature type="region of interest" description="Disordered" evidence="7">
    <location>
        <begin position="32"/>
        <end position="59"/>
    </location>
</feature>
<comment type="caution">
    <text evidence="9">The sequence shown here is derived from an EMBL/GenBank/DDBJ whole genome shotgun (WGS) entry which is preliminary data.</text>
</comment>
<dbReference type="CDD" id="cd00018">
    <property type="entry name" value="AP2"/>
    <property type="match status" value="1"/>
</dbReference>
<dbReference type="PROSITE" id="PS51032">
    <property type="entry name" value="AP2_ERF"/>
    <property type="match status" value="1"/>
</dbReference>
<keyword evidence="4" id="KW-0238">DNA-binding</keyword>
<reference evidence="9 10" key="1">
    <citation type="journal article" date="2024" name="G3 (Bethesda)">
        <title>Genome assembly of Hibiscus sabdariffa L. provides insights into metabolisms of medicinal natural products.</title>
        <authorList>
            <person name="Kim T."/>
        </authorList>
    </citation>
    <scope>NUCLEOTIDE SEQUENCE [LARGE SCALE GENOMIC DNA]</scope>
    <source>
        <strain evidence="9">TK-2024</strain>
        <tissue evidence="9">Old leaves</tissue>
    </source>
</reference>
<evidence type="ECO:0000259" key="8">
    <source>
        <dbReference type="PROSITE" id="PS51032"/>
    </source>
</evidence>
<comment type="subcellular location">
    <subcellularLocation>
        <location evidence="1">Nucleus</location>
    </subcellularLocation>
</comment>
<accession>A0ABR2R5Z0</accession>
<feature type="domain" description="AP2/ERF" evidence="8">
    <location>
        <begin position="63"/>
        <end position="120"/>
    </location>
</feature>
<dbReference type="Proteomes" id="UP001396334">
    <property type="component" value="Unassembled WGS sequence"/>
</dbReference>
<evidence type="ECO:0000313" key="10">
    <source>
        <dbReference type="Proteomes" id="UP001396334"/>
    </source>
</evidence>
<evidence type="ECO:0000256" key="1">
    <source>
        <dbReference type="ARBA" id="ARBA00004123"/>
    </source>
</evidence>
<dbReference type="Gene3D" id="3.30.730.10">
    <property type="entry name" value="AP2/ERF domain"/>
    <property type="match status" value="1"/>
</dbReference>
<dbReference type="InterPro" id="IPR016177">
    <property type="entry name" value="DNA-bd_dom_sf"/>
</dbReference>
<dbReference type="SUPFAM" id="SSF54171">
    <property type="entry name" value="DNA-binding domain"/>
    <property type="match status" value="1"/>
</dbReference>
<evidence type="ECO:0000256" key="7">
    <source>
        <dbReference type="SAM" id="MobiDB-lite"/>
    </source>
</evidence>
<dbReference type="SMART" id="SM00380">
    <property type="entry name" value="AP2"/>
    <property type="match status" value="1"/>
</dbReference>
<gene>
    <name evidence="9" type="ORF">V6N11_075131</name>
</gene>
<evidence type="ECO:0000256" key="2">
    <source>
        <dbReference type="ARBA" id="ARBA00022745"/>
    </source>
</evidence>
<evidence type="ECO:0000256" key="6">
    <source>
        <dbReference type="ARBA" id="ARBA00023242"/>
    </source>
</evidence>
<evidence type="ECO:0000256" key="3">
    <source>
        <dbReference type="ARBA" id="ARBA00023015"/>
    </source>
</evidence>
<dbReference type="PANTHER" id="PTHR31677:SF245">
    <property type="entry name" value="ETHYLENE-RESPONSIVE TRANSCRIPTION FACTOR ESR1"/>
    <property type="match status" value="1"/>
</dbReference>
<evidence type="ECO:0000313" key="9">
    <source>
        <dbReference type="EMBL" id="KAK9008229.1"/>
    </source>
</evidence>